<dbReference type="EMBL" id="DVMM01000084">
    <property type="protein sequence ID" value="HIU29468.1"/>
    <property type="molecule type" value="Genomic_DNA"/>
</dbReference>
<protein>
    <recommendedName>
        <fullName evidence="1">Cytidyltransferase-like domain-containing protein</fullName>
    </recommendedName>
</protein>
<gene>
    <name evidence="2" type="ORF">IAD50_04125</name>
</gene>
<reference evidence="2" key="1">
    <citation type="submission" date="2020-10" db="EMBL/GenBank/DDBJ databases">
        <authorList>
            <person name="Gilroy R."/>
        </authorList>
    </citation>
    <scope>NUCLEOTIDE SEQUENCE</scope>
    <source>
        <strain evidence="2">CHK195-4489</strain>
    </source>
</reference>
<dbReference type="Proteomes" id="UP000824089">
    <property type="component" value="Unassembled WGS sequence"/>
</dbReference>
<dbReference type="Pfam" id="PF01467">
    <property type="entry name" value="CTP_transf_like"/>
    <property type="match status" value="1"/>
</dbReference>
<dbReference type="AlphaFoldDB" id="A0A9D1LAP9"/>
<accession>A0A9D1LAP9</accession>
<dbReference type="SUPFAM" id="SSF52374">
    <property type="entry name" value="Nucleotidylyl transferase"/>
    <property type="match status" value="1"/>
</dbReference>
<comment type="caution">
    <text evidence="2">The sequence shown here is derived from an EMBL/GenBank/DDBJ whole genome shotgun (WGS) entry which is preliminary data.</text>
</comment>
<sequence>MAKKFLGTVILPGMFDPVTTGHMNSLKYLSERSDKVYAVIMTLKSEEQNRWIPSETMKRLIEAAIAEEKLDNVFVYIESEGWLAHSIETLGADGVARSFHPTINIEKEVELIQSVIELGIPLHLIPSHLELRSSHIRWLSEEQLMDEFKEQVPASVYRYIQENIG</sequence>
<dbReference type="InterPro" id="IPR004821">
    <property type="entry name" value="Cyt_trans-like"/>
</dbReference>
<feature type="domain" description="Cytidyltransferase-like" evidence="1">
    <location>
        <begin position="10"/>
        <end position="110"/>
    </location>
</feature>
<dbReference type="Gene3D" id="3.40.50.620">
    <property type="entry name" value="HUPs"/>
    <property type="match status" value="1"/>
</dbReference>
<evidence type="ECO:0000313" key="3">
    <source>
        <dbReference type="Proteomes" id="UP000824089"/>
    </source>
</evidence>
<reference evidence="2" key="2">
    <citation type="journal article" date="2021" name="PeerJ">
        <title>Extensive microbial diversity within the chicken gut microbiome revealed by metagenomics and culture.</title>
        <authorList>
            <person name="Gilroy R."/>
            <person name="Ravi A."/>
            <person name="Getino M."/>
            <person name="Pursley I."/>
            <person name="Horton D.L."/>
            <person name="Alikhan N.F."/>
            <person name="Baker D."/>
            <person name="Gharbi K."/>
            <person name="Hall N."/>
            <person name="Watson M."/>
            <person name="Adriaenssens E.M."/>
            <person name="Foster-Nyarko E."/>
            <person name="Jarju S."/>
            <person name="Secka A."/>
            <person name="Antonio M."/>
            <person name="Oren A."/>
            <person name="Chaudhuri R.R."/>
            <person name="La Ragione R."/>
            <person name="Hildebrand F."/>
            <person name="Pallen M.J."/>
        </authorList>
    </citation>
    <scope>NUCLEOTIDE SEQUENCE</scope>
    <source>
        <strain evidence="2">CHK195-4489</strain>
    </source>
</reference>
<dbReference type="GO" id="GO:0003824">
    <property type="term" value="F:catalytic activity"/>
    <property type="evidence" value="ECO:0007669"/>
    <property type="project" value="InterPro"/>
</dbReference>
<organism evidence="2 3">
    <name type="scientific">Candidatus Egerieisoma faecipullorum</name>
    <dbReference type="NCBI Taxonomy" id="2840963"/>
    <lineage>
        <taxon>Bacteria</taxon>
        <taxon>Bacillati</taxon>
        <taxon>Bacillota</taxon>
        <taxon>Clostridia</taxon>
        <taxon>Eubacteriales</taxon>
        <taxon>Clostridiaceae</taxon>
        <taxon>Clostridiaceae incertae sedis</taxon>
        <taxon>Candidatus Egerieisoma</taxon>
    </lineage>
</organism>
<proteinExistence type="predicted"/>
<name>A0A9D1LAP9_9CLOT</name>
<evidence type="ECO:0000259" key="1">
    <source>
        <dbReference type="Pfam" id="PF01467"/>
    </source>
</evidence>
<evidence type="ECO:0000313" key="2">
    <source>
        <dbReference type="EMBL" id="HIU29468.1"/>
    </source>
</evidence>
<dbReference type="InterPro" id="IPR014729">
    <property type="entry name" value="Rossmann-like_a/b/a_fold"/>
</dbReference>